<proteinExistence type="predicted"/>
<dbReference type="EMBL" id="AM114193">
    <property type="protein sequence ID" value="CAJ37303.1"/>
    <property type="molecule type" value="Genomic_DNA"/>
</dbReference>
<evidence type="ECO:0000313" key="3">
    <source>
        <dbReference type="Proteomes" id="UP000000663"/>
    </source>
</evidence>
<dbReference type="AlphaFoldDB" id="Q0W2U0"/>
<dbReference type="Proteomes" id="UP000000663">
    <property type="component" value="Chromosome"/>
</dbReference>
<evidence type="ECO:0000313" key="2">
    <source>
        <dbReference type="EMBL" id="CAJ37303.1"/>
    </source>
</evidence>
<keyword evidence="3" id="KW-1185">Reference proteome</keyword>
<keyword evidence="1" id="KW-1133">Transmembrane helix</keyword>
<name>Q0W2U0_METAR</name>
<organism evidence="2 3">
    <name type="scientific">Methanocella arvoryzae (strain DSM 22066 / NBRC 105507 / MRE50)</name>
    <dbReference type="NCBI Taxonomy" id="351160"/>
    <lineage>
        <taxon>Archaea</taxon>
        <taxon>Methanobacteriati</taxon>
        <taxon>Methanobacteriota</taxon>
        <taxon>Stenosarchaea group</taxon>
        <taxon>Methanomicrobia</taxon>
        <taxon>Methanocellales</taxon>
        <taxon>Methanocellaceae</taxon>
        <taxon>Methanocella</taxon>
    </lineage>
</organism>
<keyword evidence="1" id="KW-0812">Transmembrane</keyword>
<dbReference type="KEGG" id="rci:RCIA160"/>
<accession>Q0W2U0</accession>
<feature type="transmembrane region" description="Helical" evidence="1">
    <location>
        <begin position="14"/>
        <end position="34"/>
    </location>
</feature>
<protein>
    <submittedName>
        <fullName evidence="2">Uncharacterized protein</fullName>
    </submittedName>
</protein>
<keyword evidence="1" id="KW-0472">Membrane</keyword>
<reference evidence="2 3" key="1">
    <citation type="journal article" date="2006" name="Science">
        <title>Genome of rice cluster I archaea -- the key methane producers in the rice rhizosphere.</title>
        <authorList>
            <person name="Erkel C."/>
            <person name="Kube M."/>
            <person name="Reinhardt R."/>
            <person name="Liesack W."/>
        </authorList>
    </citation>
    <scope>NUCLEOTIDE SEQUENCE [LARGE SCALE GENOMIC DNA]</scope>
    <source>
        <strain evidence="3">DSM 22066 / NBRC 105507 / MRE50</strain>
    </source>
</reference>
<sequence>MEVWENEFLFIIEIWFSFVFQMKNGMLIIGYWPCVGRKCRQARQGAKLAKIHIFNGTPSMLKRDCRIQLIQIFLACLASWRAWRF</sequence>
<evidence type="ECO:0000256" key="1">
    <source>
        <dbReference type="SAM" id="Phobius"/>
    </source>
</evidence>
<gene>
    <name evidence="2" type="ORF">RCIA160</name>
</gene>